<protein>
    <submittedName>
        <fullName evidence="1">Uncharacterized protein</fullName>
    </submittedName>
</protein>
<evidence type="ECO:0000313" key="1">
    <source>
        <dbReference type="EMBL" id="KFM61227.1"/>
    </source>
</evidence>
<reference evidence="1 2" key="1">
    <citation type="submission" date="2013-11" db="EMBL/GenBank/DDBJ databases">
        <title>Genome sequencing of Stegodyphus mimosarum.</title>
        <authorList>
            <person name="Bechsgaard J."/>
        </authorList>
    </citation>
    <scope>NUCLEOTIDE SEQUENCE [LARGE SCALE GENOMIC DNA]</scope>
</reference>
<proteinExistence type="predicted"/>
<dbReference type="Proteomes" id="UP000054359">
    <property type="component" value="Unassembled WGS sequence"/>
</dbReference>
<feature type="non-terminal residue" evidence="1">
    <location>
        <position position="37"/>
    </location>
</feature>
<dbReference type="EMBL" id="KK113858">
    <property type="protein sequence ID" value="KFM61227.1"/>
    <property type="molecule type" value="Genomic_DNA"/>
</dbReference>
<sequence length="37" mass="4282">MLELQCESMNDYKEILSKIASELSDDVVHKLSWARKA</sequence>
<evidence type="ECO:0000313" key="2">
    <source>
        <dbReference type="Proteomes" id="UP000054359"/>
    </source>
</evidence>
<name>A0A087T7Y8_STEMI</name>
<keyword evidence="2" id="KW-1185">Reference proteome</keyword>
<dbReference type="AlphaFoldDB" id="A0A087T7Y8"/>
<accession>A0A087T7Y8</accession>
<gene>
    <name evidence="1" type="ORF">X975_20963</name>
</gene>
<organism evidence="1 2">
    <name type="scientific">Stegodyphus mimosarum</name>
    <name type="common">African social velvet spider</name>
    <dbReference type="NCBI Taxonomy" id="407821"/>
    <lineage>
        <taxon>Eukaryota</taxon>
        <taxon>Metazoa</taxon>
        <taxon>Ecdysozoa</taxon>
        <taxon>Arthropoda</taxon>
        <taxon>Chelicerata</taxon>
        <taxon>Arachnida</taxon>
        <taxon>Araneae</taxon>
        <taxon>Araneomorphae</taxon>
        <taxon>Entelegynae</taxon>
        <taxon>Eresoidea</taxon>
        <taxon>Eresidae</taxon>
        <taxon>Stegodyphus</taxon>
    </lineage>
</organism>